<reference evidence="2" key="2">
    <citation type="submission" date="2025-09" db="UniProtKB">
        <authorList>
            <consortium name="Ensembl"/>
        </authorList>
    </citation>
    <scope>IDENTIFICATION</scope>
</reference>
<dbReference type="SMART" id="SM00349">
    <property type="entry name" value="KRAB"/>
    <property type="match status" value="1"/>
</dbReference>
<dbReference type="Ensembl" id="ENSLLTT00000023245.1">
    <property type="protein sequence ID" value="ENSLLTP00000022415.1"/>
    <property type="gene ID" value="ENSLLTG00000016670.1"/>
</dbReference>
<sequence>MKGLRIDRIAASWYTLGLVSFQEVAVYFSEEEWSQLDPDQRALHWEVMLENYSNVASLGKGLSYS</sequence>
<reference evidence="2" key="1">
    <citation type="submission" date="2025-08" db="UniProtKB">
        <authorList>
            <consortium name="Ensembl"/>
        </authorList>
    </citation>
    <scope>IDENTIFICATION</scope>
</reference>
<proteinExistence type="predicted"/>
<dbReference type="GeneTree" id="ENSGT01150000286941"/>
<dbReference type="InterPro" id="IPR036051">
    <property type="entry name" value="KRAB_dom_sf"/>
</dbReference>
<name>A0A8C5STL4_LATLA</name>
<dbReference type="PANTHER" id="PTHR23232">
    <property type="entry name" value="KRAB DOMAIN C2H2 ZINC FINGER"/>
    <property type="match status" value="1"/>
</dbReference>
<keyword evidence="3" id="KW-1185">Reference proteome</keyword>
<accession>A0A8C5STL4</accession>
<dbReference type="Gene3D" id="6.10.140.140">
    <property type="match status" value="1"/>
</dbReference>
<organism evidence="2 3">
    <name type="scientific">Laticauda laticaudata</name>
    <name type="common">Blue-ringed sea krait</name>
    <name type="synonym">Blue-lipped sea krait</name>
    <dbReference type="NCBI Taxonomy" id="8630"/>
    <lineage>
        <taxon>Eukaryota</taxon>
        <taxon>Metazoa</taxon>
        <taxon>Chordata</taxon>
        <taxon>Craniata</taxon>
        <taxon>Vertebrata</taxon>
        <taxon>Euteleostomi</taxon>
        <taxon>Lepidosauria</taxon>
        <taxon>Squamata</taxon>
        <taxon>Bifurcata</taxon>
        <taxon>Unidentata</taxon>
        <taxon>Episquamata</taxon>
        <taxon>Toxicofera</taxon>
        <taxon>Serpentes</taxon>
        <taxon>Colubroidea</taxon>
        <taxon>Elapidae</taxon>
        <taxon>Laticaudinae</taxon>
        <taxon>Laticauda</taxon>
    </lineage>
</organism>
<dbReference type="GO" id="GO:0006355">
    <property type="term" value="P:regulation of DNA-templated transcription"/>
    <property type="evidence" value="ECO:0007669"/>
    <property type="project" value="InterPro"/>
</dbReference>
<dbReference type="CDD" id="cd07765">
    <property type="entry name" value="KRAB_A-box"/>
    <property type="match status" value="1"/>
</dbReference>
<dbReference type="InterPro" id="IPR050169">
    <property type="entry name" value="Krueppel_C2H2_ZnF"/>
</dbReference>
<dbReference type="Proteomes" id="UP000694406">
    <property type="component" value="Unplaced"/>
</dbReference>
<evidence type="ECO:0000259" key="1">
    <source>
        <dbReference type="PROSITE" id="PS50805"/>
    </source>
</evidence>
<dbReference type="PROSITE" id="PS50805">
    <property type="entry name" value="KRAB"/>
    <property type="match status" value="1"/>
</dbReference>
<dbReference type="SUPFAM" id="SSF109640">
    <property type="entry name" value="KRAB domain (Kruppel-associated box)"/>
    <property type="match status" value="1"/>
</dbReference>
<dbReference type="InterPro" id="IPR001909">
    <property type="entry name" value="KRAB"/>
</dbReference>
<feature type="domain" description="KRAB" evidence="1">
    <location>
        <begin position="19"/>
        <end position="65"/>
    </location>
</feature>
<dbReference type="AlphaFoldDB" id="A0A8C5STL4"/>
<evidence type="ECO:0000313" key="3">
    <source>
        <dbReference type="Proteomes" id="UP000694406"/>
    </source>
</evidence>
<dbReference type="PANTHER" id="PTHR23232:SF142">
    <property type="entry name" value="GASTRULA ZINC FINGER PROTEIN XLCGF57.1-LIKE-RELATED"/>
    <property type="match status" value="1"/>
</dbReference>
<evidence type="ECO:0000313" key="2">
    <source>
        <dbReference type="Ensembl" id="ENSLLTP00000022415.1"/>
    </source>
</evidence>
<dbReference type="Pfam" id="PF01352">
    <property type="entry name" value="KRAB"/>
    <property type="match status" value="1"/>
</dbReference>
<protein>
    <recommendedName>
        <fullName evidence="1">KRAB domain-containing protein</fullName>
    </recommendedName>
</protein>